<evidence type="ECO:0000313" key="1">
    <source>
        <dbReference type="EMBL" id="GJA43200.1"/>
    </source>
</evidence>
<name>A0AAI9KV73_AERCA</name>
<organism evidence="2 4">
    <name type="scientific">Aeromonas caviae</name>
    <name type="common">Aeromonas punctata</name>
    <dbReference type="NCBI Taxonomy" id="648"/>
    <lineage>
        <taxon>Bacteria</taxon>
        <taxon>Pseudomonadati</taxon>
        <taxon>Pseudomonadota</taxon>
        <taxon>Gammaproteobacteria</taxon>
        <taxon>Aeromonadales</taxon>
        <taxon>Aeromonadaceae</taxon>
        <taxon>Aeromonas</taxon>
    </lineage>
</organism>
<reference evidence="3 5" key="2">
    <citation type="submission" date="2023-12" db="EMBL/GenBank/DDBJ databases">
        <title>Characterization of antibiotic resistance in Aeromonas spp. in hospital effluent.</title>
        <authorList>
            <person name="Negoseki B.R.S."/>
            <person name="Krul D."/>
            <person name="Siqueira A.C."/>
            <person name="Almeida M."/>
            <person name="Mesa D."/>
            <person name="Conte D."/>
            <person name="Dalla-Costa L.M."/>
        </authorList>
    </citation>
    <scope>NUCLEOTIDE SEQUENCE [LARGE SCALE GENOMIC DNA]</scope>
    <source>
        <strain evidence="3 5">36v</strain>
    </source>
</reference>
<gene>
    <name evidence="1" type="ORF">KAM343_39960</name>
    <name evidence="2" type="ORF">KAM348_38450</name>
    <name evidence="3" type="ORF">VCX44_17955</name>
</gene>
<dbReference type="Proteomes" id="UP000886939">
    <property type="component" value="Unassembled WGS sequence"/>
</dbReference>
<reference evidence="2" key="1">
    <citation type="submission" date="2021-07" db="EMBL/GenBank/DDBJ databases">
        <title>Draft genome sequence of carbapenem-resistant Aeromonas spp. in Japan.</title>
        <authorList>
            <person name="Maehana S."/>
            <person name="Suzuki M."/>
            <person name="Kitasato H."/>
        </authorList>
    </citation>
    <scope>NUCLEOTIDE SEQUENCE</scope>
    <source>
        <strain evidence="1">KAM343</strain>
        <strain evidence="2">KAM348</strain>
    </source>
</reference>
<dbReference type="AlphaFoldDB" id="A0AAI9KV73"/>
<accession>A0AAI9KV73</accession>
<evidence type="ECO:0000313" key="4">
    <source>
        <dbReference type="Proteomes" id="UP000887009"/>
    </source>
</evidence>
<sequence length="74" mass="8392">MVRLRLASGWPVSDDFVGFRAWESWRHGPRALEWRRVGAGRLCLTETAGGYRRITVASAIRAIEAEAEQHNHFG</sequence>
<dbReference type="EMBL" id="JAYGOJ010000123">
    <property type="protein sequence ID" value="MEA9437637.1"/>
    <property type="molecule type" value="Genomic_DNA"/>
</dbReference>
<dbReference type="Proteomes" id="UP000887009">
    <property type="component" value="Unassembled WGS sequence"/>
</dbReference>
<keyword evidence="5" id="KW-1185">Reference proteome</keyword>
<protein>
    <submittedName>
        <fullName evidence="2">Uncharacterized protein</fullName>
    </submittedName>
</protein>
<evidence type="ECO:0000313" key="3">
    <source>
        <dbReference type="EMBL" id="MEA9437637.1"/>
    </source>
</evidence>
<comment type="caution">
    <text evidence="2">The sequence shown here is derived from an EMBL/GenBank/DDBJ whole genome shotgun (WGS) entry which is preliminary data.</text>
</comment>
<evidence type="ECO:0000313" key="2">
    <source>
        <dbReference type="EMBL" id="GJA56422.1"/>
    </source>
</evidence>
<proteinExistence type="predicted"/>
<dbReference type="EMBL" id="BPNI01000137">
    <property type="protein sequence ID" value="GJA43200.1"/>
    <property type="molecule type" value="Genomic_DNA"/>
</dbReference>
<dbReference type="RefSeq" id="WP_202211496.1">
    <property type="nucleotide sequence ID" value="NZ_AP024136.1"/>
</dbReference>
<evidence type="ECO:0000313" key="5">
    <source>
        <dbReference type="Proteomes" id="UP001304847"/>
    </source>
</evidence>
<dbReference type="EMBL" id="BPNL01000068">
    <property type="protein sequence ID" value="GJA56422.1"/>
    <property type="molecule type" value="Genomic_DNA"/>
</dbReference>
<dbReference type="Proteomes" id="UP001304847">
    <property type="component" value="Unassembled WGS sequence"/>
</dbReference>